<gene>
    <name evidence="1" type="ORF">LA76x_2573</name>
</gene>
<proteinExistence type="predicted"/>
<reference evidence="1 2" key="1">
    <citation type="journal article" date="2015" name="BMC Genomics">
        <title>Comparative genomics and metabolic profiling of the genus Lysobacter.</title>
        <authorList>
            <person name="de Bruijn I."/>
            <person name="Cheng X."/>
            <person name="de Jager V."/>
            <person name="Exposito R.G."/>
            <person name="Watrous J."/>
            <person name="Patel N."/>
            <person name="Postma J."/>
            <person name="Dorrestein P.C."/>
            <person name="Kobayashi D."/>
            <person name="Raaijmakers J.M."/>
        </authorList>
    </citation>
    <scope>NUCLEOTIDE SEQUENCE [LARGE SCALE GENOMIC DNA]</scope>
    <source>
        <strain evidence="1 2">76</strain>
    </source>
</reference>
<accession>A0A0S2FAX3</accession>
<dbReference type="RefSeq" id="WP_222837879.1">
    <property type="nucleotide sequence ID" value="NZ_CP011129.1"/>
</dbReference>
<dbReference type="KEGG" id="lab:LA76x_2573"/>
<protein>
    <submittedName>
        <fullName evidence="1">Uncharacterized protein</fullName>
    </submittedName>
</protein>
<keyword evidence="2" id="KW-1185">Reference proteome</keyword>
<organism evidence="1 2">
    <name type="scientific">Lysobacter antibioticus</name>
    <dbReference type="NCBI Taxonomy" id="84531"/>
    <lineage>
        <taxon>Bacteria</taxon>
        <taxon>Pseudomonadati</taxon>
        <taxon>Pseudomonadota</taxon>
        <taxon>Gammaproteobacteria</taxon>
        <taxon>Lysobacterales</taxon>
        <taxon>Lysobacteraceae</taxon>
        <taxon>Lysobacter</taxon>
    </lineage>
</organism>
<dbReference type="AlphaFoldDB" id="A0A0S2FAX3"/>
<evidence type="ECO:0000313" key="1">
    <source>
        <dbReference type="EMBL" id="ALN80703.1"/>
    </source>
</evidence>
<dbReference type="Proteomes" id="UP000060787">
    <property type="component" value="Chromosome"/>
</dbReference>
<dbReference type="EMBL" id="CP011129">
    <property type="protein sequence ID" value="ALN80703.1"/>
    <property type="molecule type" value="Genomic_DNA"/>
</dbReference>
<sequence>MIAQIVLGEQKYINTEAPRAIAGLKCFQCKSPLDNLRSFKCHNWAYAKPALLKVIEQMGSSGRVRR</sequence>
<evidence type="ECO:0000313" key="2">
    <source>
        <dbReference type="Proteomes" id="UP000060787"/>
    </source>
</evidence>
<name>A0A0S2FAX3_LYSAN</name>